<keyword evidence="7" id="KW-1185">Reference proteome</keyword>
<dbReference type="Pfam" id="PF13424">
    <property type="entry name" value="TPR_12"/>
    <property type="match status" value="1"/>
</dbReference>
<dbReference type="Pfam" id="PF13432">
    <property type="entry name" value="TPR_16"/>
    <property type="match status" value="1"/>
</dbReference>
<evidence type="ECO:0000256" key="4">
    <source>
        <dbReference type="SAM" id="SignalP"/>
    </source>
</evidence>
<dbReference type="PROSITE" id="PS50005">
    <property type="entry name" value="TPR"/>
    <property type="match status" value="1"/>
</dbReference>
<feature type="chain" id="PRO_5020522097" evidence="4">
    <location>
        <begin position="20"/>
        <end position="525"/>
    </location>
</feature>
<dbReference type="InterPro" id="IPR019734">
    <property type="entry name" value="TPR_rpt"/>
</dbReference>
<keyword evidence="2" id="KW-0175">Coiled coil</keyword>
<keyword evidence="3" id="KW-0472">Membrane</keyword>
<dbReference type="PANTHER" id="PTHR10098">
    <property type="entry name" value="RAPSYN-RELATED"/>
    <property type="match status" value="1"/>
</dbReference>
<dbReference type="SMART" id="SM00028">
    <property type="entry name" value="TPR"/>
    <property type="match status" value="5"/>
</dbReference>
<evidence type="ECO:0000256" key="3">
    <source>
        <dbReference type="SAM" id="Phobius"/>
    </source>
</evidence>
<feature type="domain" description="HTH luxR-type" evidence="5">
    <location>
        <begin position="482"/>
        <end position="509"/>
    </location>
</feature>
<dbReference type="EMBL" id="QOVK01000010">
    <property type="protein sequence ID" value="RXG20645.1"/>
    <property type="molecule type" value="Genomic_DNA"/>
</dbReference>
<name>A0A4Q0P307_9FLAO</name>
<evidence type="ECO:0000313" key="6">
    <source>
        <dbReference type="EMBL" id="RXG20645.1"/>
    </source>
</evidence>
<evidence type="ECO:0000259" key="5">
    <source>
        <dbReference type="PROSITE" id="PS00622"/>
    </source>
</evidence>
<reference evidence="6 7" key="1">
    <citation type="submission" date="2018-07" db="EMBL/GenBank/DDBJ databases">
        <title>Leeuwenhoekiella genomics.</title>
        <authorList>
            <person name="Tahon G."/>
            <person name="Willems A."/>
        </authorList>
    </citation>
    <scope>NUCLEOTIDE SEQUENCE [LARGE SCALE GENOMIC DNA]</scope>
    <source>
        <strain evidence="6 7">LMG 29608</strain>
    </source>
</reference>
<dbReference type="Proteomes" id="UP000289859">
    <property type="component" value="Unassembled WGS sequence"/>
</dbReference>
<dbReference type="OrthoDB" id="1090267at2"/>
<accession>A0A4Q0P307</accession>
<keyword evidence="1" id="KW-0802">TPR repeat</keyword>
<dbReference type="Gene3D" id="1.25.40.10">
    <property type="entry name" value="Tetratricopeptide repeat domain"/>
    <property type="match status" value="2"/>
</dbReference>
<sequence length="525" mass="60766">MKYFGLAFMFFLMSLPIWAQNNPEEKFEAFKDSVFYVYKNRLELAESGENTSELVNSHIDLARFYKQTQIYTEAVNHYNAALIQNEDHNSQLTATVKNELAEIYIALNNYTKAADLLNSSLSHSEKHTYLNLKSKSYELLGTCAEKQNQPKKALDFQQQSLLIYRDLKDLSGEATVLENIGSIYEDLGDYDKAYTYFEQAYAFFKEVDDEAQINAFNNLADIYRKTGRYKEAITKTKEVLELALAYDNPHQIASAYKDLAKAYALAEDYKHAHFYALAYQDLVEKQFYAQNFNQLNALQTVYDTKEKQARIELLEQEQETSQVKFIAMLLLLFILISSGIILFSFQKRKRRARLEVELYKQRALEAELKTKAAQEQNLQNQIQLKTATLSKYSLSLAQKNKLLEEVSGTLQKLSLRKRMDIPAKLIALSSDLKAHLLEDDEWNQFLSLFEEIHPSFTQRLNQAATQKLTATELRLCMLLRLDLSSKEIASVLRITPDSVRVARYRLRKKLPLDSTDELVNFMLKL</sequence>
<feature type="transmembrane region" description="Helical" evidence="3">
    <location>
        <begin position="325"/>
        <end position="345"/>
    </location>
</feature>
<dbReference type="InterPro" id="IPR011990">
    <property type="entry name" value="TPR-like_helical_dom_sf"/>
</dbReference>
<comment type="caution">
    <text evidence="6">The sequence shown here is derived from an EMBL/GenBank/DDBJ whole genome shotgun (WGS) entry which is preliminary data.</text>
</comment>
<dbReference type="Gene3D" id="1.10.10.10">
    <property type="entry name" value="Winged helix-like DNA-binding domain superfamily/Winged helix DNA-binding domain"/>
    <property type="match status" value="1"/>
</dbReference>
<feature type="repeat" description="TPR" evidence="1">
    <location>
        <begin position="174"/>
        <end position="207"/>
    </location>
</feature>
<evidence type="ECO:0000313" key="7">
    <source>
        <dbReference type="Proteomes" id="UP000289859"/>
    </source>
</evidence>
<protein>
    <submittedName>
        <fullName evidence="6">Tfp pilus assembly protein PilF</fullName>
    </submittedName>
</protein>
<keyword evidence="3" id="KW-1133">Transmembrane helix</keyword>
<dbReference type="PROSITE" id="PS00622">
    <property type="entry name" value="HTH_LUXR_1"/>
    <property type="match status" value="1"/>
</dbReference>
<evidence type="ECO:0000256" key="2">
    <source>
        <dbReference type="SAM" id="Coils"/>
    </source>
</evidence>
<keyword evidence="4" id="KW-0732">Signal</keyword>
<dbReference type="RefSeq" id="WP_128765898.1">
    <property type="nucleotide sequence ID" value="NZ_JBHUOO010000008.1"/>
</dbReference>
<organism evidence="6 7">
    <name type="scientific">Leeuwenhoekiella polynyae</name>
    <dbReference type="NCBI Taxonomy" id="1550906"/>
    <lineage>
        <taxon>Bacteria</taxon>
        <taxon>Pseudomonadati</taxon>
        <taxon>Bacteroidota</taxon>
        <taxon>Flavobacteriia</taxon>
        <taxon>Flavobacteriales</taxon>
        <taxon>Flavobacteriaceae</taxon>
        <taxon>Leeuwenhoekiella</taxon>
    </lineage>
</organism>
<dbReference type="PROSITE" id="PS50293">
    <property type="entry name" value="TPR_REGION"/>
    <property type="match status" value="1"/>
</dbReference>
<proteinExistence type="predicted"/>
<dbReference type="PANTHER" id="PTHR10098:SF108">
    <property type="entry name" value="TETRATRICOPEPTIDE REPEAT PROTEIN 28"/>
    <property type="match status" value="1"/>
</dbReference>
<dbReference type="InterPro" id="IPR016032">
    <property type="entry name" value="Sig_transdc_resp-reg_C-effctor"/>
</dbReference>
<dbReference type="GO" id="GO:0006355">
    <property type="term" value="P:regulation of DNA-templated transcription"/>
    <property type="evidence" value="ECO:0007669"/>
    <property type="project" value="InterPro"/>
</dbReference>
<dbReference type="SUPFAM" id="SSF46894">
    <property type="entry name" value="C-terminal effector domain of the bipartite response regulators"/>
    <property type="match status" value="1"/>
</dbReference>
<gene>
    <name evidence="6" type="ORF">DSM02_2499</name>
</gene>
<dbReference type="SMART" id="SM00421">
    <property type="entry name" value="HTH_LUXR"/>
    <property type="match status" value="1"/>
</dbReference>
<dbReference type="InterPro" id="IPR036388">
    <property type="entry name" value="WH-like_DNA-bd_sf"/>
</dbReference>
<dbReference type="SUPFAM" id="SSF48452">
    <property type="entry name" value="TPR-like"/>
    <property type="match status" value="2"/>
</dbReference>
<feature type="signal peptide" evidence="4">
    <location>
        <begin position="1"/>
        <end position="19"/>
    </location>
</feature>
<feature type="coiled-coil region" evidence="2">
    <location>
        <begin position="349"/>
        <end position="381"/>
    </location>
</feature>
<keyword evidence="3" id="KW-0812">Transmembrane</keyword>
<dbReference type="AlphaFoldDB" id="A0A4Q0P307"/>
<evidence type="ECO:0000256" key="1">
    <source>
        <dbReference type="PROSITE-ProRule" id="PRU00339"/>
    </source>
</evidence>
<dbReference type="InterPro" id="IPR000792">
    <property type="entry name" value="Tscrpt_reg_LuxR_C"/>
</dbReference>
<dbReference type="GO" id="GO:0003677">
    <property type="term" value="F:DNA binding"/>
    <property type="evidence" value="ECO:0007669"/>
    <property type="project" value="InterPro"/>
</dbReference>